<gene>
    <name evidence="6" type="primary">LOC104728685</name>
</gene>
<dbReference type="RefSeq" id="XP_010445940.1">
    <property type="nucleotide sequence ID" value="XM_010447638.1"/>
</dbReference>
<dbReference type="GeneID" id="104728685"/>
<dbReference type="Gene3D" id="3.50.50.60">
    <property type="entry name" value="FAD/NAD(P)-binding domain"/>
    <property type="match status" value="1"/>
</dbReference>
<dbReference type="PANTHER" id="PTHR13847">
    <property type="entry name" value="SARCOSINE DEHYDROGENASE-RELATED"/>
    <property type="match status" value="1"/>
</dbReference>
<sequence>MRTEYLSSTDLFLKEPSVFPDDSHLDAHRAVAYIDKETESLQHKEDMPSSIMNPLQHFADEIVGFDTEADEFVIRCIWERAAEFFPKLRDIFLEDIIRNRKVRVGLRPYMPDGKPVIGSVPGLQNLYLVAGNEGGGLSMALGTAEVVSDMVLGKPSQVASSTFGVGGRCC</sequence>
<evidence type="ECO:0000256" key="3">
    <source>
        <dbReference type="ARBA" id="ARBA00046185"/>
    </source>
</evidence>
<dbReference type="SUPFAM" id="SSF51971">
    <property type="entry name" value="Nucleotide-binding domain"/>
    <property type="match status" value="1"/>
</dbReference>
<evidence type="ECO:0000256" key="1">
    <source>
        <dbReference type="ARBA" id="ARBA00023002"/>
    </source>
</evidence>
<dbReference type="PANTHER" id="PTHR13847:SF287">
    <property type="entry name" value="FAD-DEPENDENT OXIDOREDUCTASE DOMAIN-CONTAINING PROTEIN 1"/>
    <property type="match status" value="1"/>
</dbReference>
<dbReference type="InterPro" id="IPR006076">
    <property type="entry name" value="FAD-dep_OxRdtase"/>
</dbReference>
<reference evidence="6" key="2">
    <citation type="submission" date="2025-08" db="UniProtKB">
        <authorList>
            <consortium name="RefSeq"/>
        </authorList>
    </citation>
    <scope>IDENTIFICATION</scope>
    <source>
        <tissue evidence="6">Leaf</tissue>
    </source>
</reference>
<evidence type="ECO:0000256" key="2">
    <source>
        <dbReference type="ARBA" id="ARBA00039785"/>
    </source>
</evidence>
<reference evidence="5" key="1">
    <citation type="journal article" date="2014" name="Nat. Commun.">
        <title>The emerging biofuel crop Camelina sativa retains a highly undifferentiated hexaploid genome structure.</title>
        <authorList>
            <person name="Kagale S."/>
            <person name="Koh C."/>
            <person name="Nixon J."/>
            <person name="Bollina V."/>
            <person name="Clarke W.E."/>
            <person name="Tuteja R."/>
            <person name="Spillane C."/>
            <person name="Robinson S.J."/>
            <person name="Links M.G."/>
            <person name="Clarke C."/>
            <person name="Higgins E.E."/>
            <person name="Huebert T."/>
            <person name="Sharpe A.G."/>
            <person name="Parkin I.A."/>
        </authorList>
    </citation>
    <scope>NUCLEOTIDE SEQUENCE [LARGE SCALE GENOMIC DNA]</scope>
    <source>
        <strain evidence="5">cv. DH55</strain>
    </source>
</reference>
<dbReference type="Pfam" id="PF01266">
    <property type="entry name" value="DAO"/>
    <property type="match status" value="1"/>
</dbReference>
<dbReference type="Proteomes" id="UP000694864">
    <property type="component" value="Chromosome 11"/>
</dbReference>
<proteinExistence type="predicted"/>
<dbReference type="Gene3D" id="3.30.9.10">
    <property type="entry name" value="D-Amino Acid Oxidase, subunit A, domain 2"/>
    <property type="match status" value="1"/>
</dbReference>
<keyword evidence="1" id="KW-0560">Oxidoreductase</keyword>
<feature type="domain" description="FAD dependent oxidoreductase" evidence="4">
    <location>
        <begin position="61"/>
        <end position="150"/>
    </location>
</feature>
<evidence type="ECO:0000259" key="4">
    <source>
        <dbReference type="Pfam" id="PF01266"/>
    </source>
</evidence>
<protein>
    <recommendedName>
        <fullName evidence="2">FAD-dependent oxidoreductase domain-containing protein 1</fullName>
    </recommendedName>
</protein>
<comment type="function">
    <text evidence="3">Required for the assembly of the mitochondrial membrane respiratory chain NADH dehydrogenase (Complex I). Involved in mid-late stages of complex I assembly.</text>
</comment>
<accession>A0ABM0UT71</accession>
<keyword evidence="5" id="KW-1185">Reference proteome</keyword>
<evidence type="ECO:0000313" key="6">
    <source>
        <dbReference type="RefSeq" id="XP_010445940.1"/>
    </source>
</evidence>
<evidence type="ECO:0000313" key="5">
    <source>
        <dbReference type="Proteomes" id="UP000694864"/>
    </source>
</evidence>
<name>A0ABM0UT71_CAMSA</name>
<dbReference type="InterPro" id="IPR036188">
    <property type="entry name" value="FAD/NAD-bd_sf"/>
</dbReference>
<organism evidence="5 6">
    <name type="scientific">Camelina sativa</name>
    <name type="common">False flax</name>
    <name type="synonym">Myagrum sativum</name>
    <dbReference type="NCBI Taxonomy" id="90675"/>
    <lineage>
        <taxon>Eukaryota</taxon>
        <taxon>Viridiplantae</taxon>
        <taxon>Streptophyta</taxon>
        <taxon>Embryophyta</taxon>
        <taxon>Tracheophyta</taxon>
        <taxon>Spermatophyta</taxon>
        <taxon>Magnoliopsida</taxon>
        <taxon>eudicotyledons</taxon>
        <taxon>Gunneridae</taxon>
        <taxon>Pentapetalae</taxon>
        <taxon>rosids</taxon>
        <taxon>malvids</taxon>
        <taxon>Brassicales</taxon>
        <taxon>Brassicaceae</taxon>
        <taxon>Camelineae</taxon>
        <taxon>Camelina</taxon>
    </lineage>
</organism>